<reference evidence="1" key="1">
    <citation type="submission" date="2019-03" db="EMBL/GenBank/DDBJ databases">
        <title>Single cell metagenomics reveals metabolic interactions within the superorganism composed of flagellate Streblomastix strix and complex community of Bacteroidetes bacteria on its surface.</title>
        <authorList>
            <person name="Treitli S.C."/>
            <person name="Kolisko M."/>
            <person name="Husnik F."/>
            <person name="Keeling P."/>
            <person name="Hampl V."/>
        </authorList>
    </citation>
    <scope>NUCLEOTIDE SEQUENCE</scope>
    <source>
        <strain evidence="1">STM</strain>
    </source>
</reference>
<sequence>MKKEEIAGFDRNVFFTGLTSFFTDTSTKMLYSIMPLFLLSIGASKTT</sequence>
<organism evidence="1">
    <name type="scientific">termite gut metagenome</name>
    <dbReference type="NCBI Taxonomy" id="433724"/>
    <lineage>
        <taxon>unclassified sequences</taxon>
        <taxon>metagenomes</taxon>
        <taxon>organismal metagenomes</taxon>
    </lineage>
</organism>
<protein>
    <submittedName>
        <fullName evidence="1">Multidrug resistance protein MdtH</fullName>
    </submittedName>
</protein>
<dbReference type="EMBL" id="SNRY01009173">
    <property type="protein sequence ID" value="KAA6307437.1"/>
    <property type="molecule type" value="Genomic_DNA"/>
</dbReference>
<accession>A0A5J4PD92</accession>
<evidence type="ECO:0000313" key="1">
    <source>
        <dbReference type="EMBL" id="KAA6307437.1"/>
    </source>
</evidence>
<proteinExistence type="predicted"/>
<comment type="caution">
    <text evidence="1">The sequence shown here is derived from an EMBL/GenBank/DDBJ whole genome shotgun (WGS) entry which is preliminary data.</text>
</comment>
<gene>
    <name evidence="1" type="ORF">EZS27_040891</name>
</gene>
<feature type="non-terminal residue" evidence="1">
    <location>
        <position position="47"/>
    </location>
</feature>
<dbReference type="AlphaFoldDB" id="A0A5J4PD92"/>
<name>A0A5J4PD92_9ZZZZ</name>